<evidence type="ECO:0000256" key="1">
    <source>
        <dbReference type="SAM" id="MobiDB-lite"/>
    </source>
</evidence>
<dbReference type="InterPro" id="IPR001810">
    <property type="entry name" value="F-box_dom"/>
</dbReference>
<reference evidence="3" key="1">
    <citation type="submission" date="2018-11" db="EMBL/GenBank/DDBJ databases">
        <authorList>
            <person name="Grassa J C."/>
        </authorList>
    </citation>
    <scope>NUCLEOTIDE SEQUENCE [LARGE SCALE GENOMIC DNA]</scope>
</reference>
<dbReference type="Gene3D" id="1.20.1280.50">
    <property type="match status" value="1"/>
</dbReference>
<dbReference type="SMART" id="SM00256">
    <property type="entry name" value="FBOX"/>
    <property type="match status" value="1"/>
</dbReference>
<organism evidence="3 4">
    <name type="scientific">Cannabis sativa</name>
    <name type="common">Hemp</name>
    <name type="synonym">Marijuana</name>
    <dbReference type="NCBI Taxonomy" id="3483"/>
    <lineage>
        <taxon>Eukaryota</taxon>
        <taxon>Viridiplantae</taxon>
        <taxon>Streptophyta</taxon>
        <taxon>Embryophyta</taxon>
        <taxon>Tracheophyta</taxon>
        <taxon>Spermatophyta</taxon>
        <taxon>Magnoliopsida</taxon>
        <taxon>eudicotyledons</taxon>
        <taxon>Gunneridae</taxon>
        <taxon>Pentapetalae</taxon>
        <taxon>rosids</taxon>
        <taxon>fabids</taxon>
        <taxon>Rosales</taxon>
        <taxon>Cannabaceae</taxon>
        <taxon>Cannabis</taxon>
    </lineage>
</organism>
<evidence type="ECO:0000259" key="2">
    <source>
        <dbReference type="PROSITE" id="PS50181"/>
    </source>
</evidence>
<dbReference type="EnsemblPlants" id="novel_model_5032_5bd9a17a.1.5bd9b13a">
    <property type="protein sequence ID" value="cds.novel_model_5032_5bd9a17a.1.5bd9b13a"/>
    <property type="gene ID" value="novel_gene_2622_5bd9a17a"/>
</dbReference>
<dbReference type="EMBL" id="UZAU01000576">
    <property type="status" value="NOT_ANNOTATED_CDS"/>
    <property type="molecule type" value="Genomic_DNA"/>
</dbReference>
<gene>
    <name evidence="3" type="primary">LOC115718411</name>
</gene>
<sequence>MDNEGVKKRAKTTSSSSSMVAGDDDDRISKLPDSVIIHILSFLPTEDVVQTCILSKRWKLIWLSFGQKN</sequence>
<dbReference type="Pfam" id="PF00646">
    <property type="entry name" value="F-box"/>
    <property type="match status" value="1"/>
</dbReference>
<keyword evidence="4" id="KW-1185">Reference proteome</keyword>
<name>A0A803R4K9_CANSA</name>
<dbReference type="AlphaFoldDB" id="A0A803R4K9"/>
<dbReference type="InterPro" id="IPR036047">
    <property type="entry name" value="F-box-like_dom_sf"/>
</dbReference>
<feature type="domain" description="F-box" evidence="2">
    <location>
        <begin position="25"/>
        <end position="69"/>
    </location>
</feature>
<evidence type="ECO:0000313" key="4">
    <source>
        <dbReference type="Proteomes" id="UP000596661"/>
    </source>
</evidence>
<reference evidence="3" key="2">
    <citation type="submission" date="2021-03" db="UniProtKB">
        <authorList>
            <consortium name="EnsemblPlants"/>
        </authorList>
    </citation>
    <scope>IDENTIFICATION</scope>
</reference>
<dbReference type="PROSITE" id="PS50181">
    <property type="entry name" value="FBOX"/>
    <property type="match status" value="1"/>
</dbReference>
<dbReference type="PANTHER" id="PTHR32212:SF234">
    <property type="entry name" value="F-BOX_LRR-REPEAT PROTEIN 13-LIKE"/>
    <property type="match status" value="1"/>
</dbReference>
<feature type="region of interest" description="Disordered" evidence="1">
    <location>
        <begin position="1"/>
        <end position="28"/>
    </location>
</feature>
<dbReference type="InterPro" id="IPR053781">
    <property type="entry name" value="F-box_AtFBL13-like"/>
</dbReference>
<proteinExistence type="predicted"/>
<protein>
    <recommendedName>
        <fullName evidence="2">F-box domain-containing protein</fullName>
    </recommendedName>
</protein>
<accession>A0A803R4K9</accession>
<dbReference type="Proteomes" id="UP000596661">
    <property type="component" value="Chromosome 6"/>
</dbReference>
<dbReference type="CDD" id="cd22160">
    <property type="entry name" value="F-box_AtFBL13-like"/>
    <property type="match status" value="1"/>
</dbReference>
<dbReference type="PANTHER" id="PTHR32212">
    <property type="entry name" value="CYCLIN-LIKE F-BOX"/>
    <property type="match status" value="1"/>
</dbReference>
<dbReference type="Gramene" id="novel_model_5032_5bd9a17a.1.5bd9b13a">
    <property type="protein sequence ID" value="cds.novel_model_5032_5bd9a17a.1.5bd9b13a"/>
    <property type="gene ID" value="novel_gene_2622_5bd9a17a"/>
</dbReference>
<evidence type="ECO:0000313" key="3">
    <source>
        <dbReference type="EnsemblPlants" id="cds.novel_model_5032_5bd9a17a.1.5bd9b13a"/>
    </source>
</evidence>
<dbReference type="SUPFAM" id="SSF81383">
    <property type="entry name" value="F-box domain"/>
    <property type="match status" value="1"/>
</dbReference>